<dbReference type="EMBL" id="RBWU01000006">
    <property type="protein sequence ID" value="RKS71113.1"/>
    <property type="molecule type" value="Genomic_DNA"/>
</dbReference>
<dbReference type="OrthoDB" id="3477699at2"/>
<keyword evidence="1" id="KW-0472">Membrane</keyword>
<keyword evidence="1" id="KW-0812">Transmembrane</keyword>
<reference evidence="2 3" key="1">
    <citation type="submission" date="2018-10" db="EMBL/GenBank/DDBJ databases">
        <title>Genomic Encyclopedia of Archaeal and Bacterial Type Strains, Phase II (KMG-II): from individual species to whole genera.</title>
        <authorList>
            <person name="Goeker M."/>
        </authorList>
    </citation>
    <scope>NUCLEOTIDE SEQUENCE [LARGE SCALE GENOMIC DNA]</scope>
    <source>
        <strain evidence="2 3">DSM 43383</strain>
    </source>
</reference>
<dbReference type="RefSeq" id="WP_147449569.1">
    <property type="nucleotide sequence ID" value="NZ_RBWU01000006.1"/>
</dbReference>
<sequence length="185" mass="20906">MQSDSQRVTFAAPHRSWRWIITALFGLCSVALVILWATTPDLDSGLGITMLVVFLPLWVISLFGSLISTLNWFVQIRQGAYGPVAWMDPEGIHVRDGQTILWPEVGSVFLRRTETKDLLFCIRPTDVNHFLANAPNPRQDQMRSNLDKYDAPLFINLSAFWQKPISELSTKIATFTSGRLSLPTE</sequence>
<proteinExistence type="predicted"/>
<keyword evidence="1" id="KW-1133">Transmembrane helix</keyword>
<feature type="transmembrane region" description="Helical" evidence="1">
    <location>
        <begin position="45"/>
        <end position="67"/>
    </location>
</feature>
<comment type="caution">
    <text evidence="2">The sequence shown here is derived from an EMBL/GenBank/DDBJ whole genome shotgun (WGS) entry which is preliminary data.</text>
</comment>
<accession>A0A495QH64</accession>
<name>A0A495QH64_9ACTN</name>
<dbReference type="Proteomes" id="UP000274601">
    <property type="component" value="Unassembled WGS sequence"/>
</dbReference>
<evidence type="ECO:0000256" key="1">
    <source>
        <dbReference type="SAM" id="Phobius"/>
    </source>
</evidence>
<evidence type="ECO:0000313" key="3">
    <source>
        <dbReference type="Proteomes" id="UP000274601"/>
    </source>
</evidence>
<gene>
    <name evidence="2" type="ORF">BZB76_5599</name>
</gene>
<dbReference type="AlphaFoldDB" id="A0A495QH64"/>
<evidence type="ECO:0000313" key="2">
    <source>
        <dbReference type="EMBL" id="RKS71113.1"/>
    </source>
</evidence>
<protein>
    <submittedName>
        <fullName evidence="2">Uncharacterized protein</fullName>
    </submittedName>
</protein>
<organism evidence="2 3">
    <name type="scientific">Actinomadura pelletieri DSM 43383</name>
    <dbReference type="NCBI Taxonomy" id="1120940"/>
    <lineage>
        <taxon>Bacteria</taxon>
        <taxon>Bacillati</taxon>
        <taxon>Actinomycetota</taxon>
        <taxon>Actinomycetes</taxon>
        <taxon>Streptosporangiales</taxon>
        <taxon>Thermomonosporaceae</taxon>
        <taxon>Actinomadura</taxon>
    </lineage>
</organism>
<feature type="transmembrane region" description="Helical" evidence="1">
    <location>
        <begin position="20"/>
        <end position="39"/>
    </location>
</feature>
<keyword evidence="3" id="KW-1185">Reference proteome</keyword>